<sequence>MFILWILEIHDSNSKILSSENPPQLYEQHTLLTFQYNSRTPANWTHPEPPRFAYFDGSMAQLHEFGYSLSTHTMRATYRMDLKSFFRRLITPENQLHFHPGDATQDELRMAARQAIEALEDEDMVIWDHHPLIDQVLPGLLEQDTPF</sequence>
<evidence type="ECO:0000313" key="1">
    <source>
        <dbReference type="EMBL" id="GGJ55742.1"/>
    </source>
</evidence>
<dbReference type="EMBL" id="BMOD01000033">
    <property type="protein sequence ID" value="GGJ55742.1"/>
    <property type="molecule type" value="Genomic_DNA"/>
</dbReference>
<protein>
    <submittedName>
        <fullName evidence="1">Uncharacterized protein</fullName>
    </submittedName>
</protein>
<evidence type="ECO:0000313" key="2">
    <source>
        <dbReference type="Proteomes" id="UP000632222"/>
    </source>
</evidence>
<gene>
    <name evidence="1" type="ORF">GCM10008938_47420</name>
</gene>
<keyword evidence="2" id="KW-1185">Reference proteome</keyword>
<reference evidence="2" key="1">
    <citation type="journal article" date="2019" name="Int. J. Syst. Evol. Microbiol.">
        <title>The Global Catalogue of Microorganisms (GCM) 10K type strain sequencing project: providing services to taxonomists for standard genome sequencing and annotation.</title>
        <authorList>
            <consortium name="The Broad Institute Genomics Platform"/>
            <consortium name="The Broad Institute Genome Sequencing Center for Infectious Disease"/>
            <person name="Wu L."/>
            <person name="Ma J."/>
        </authorList>
    </citation>
    <scope>NUCLEOTIDE SEQUENCE [LARGE SCALE GENOMIC DNA]</scope>
    <source>
        <strain evidence="2">JCM 14370</strain>
    </source>
</reference>
<name>A0ABQ2DF38_9DEIO</name>
<comment type="caution">
    <text evidence="1">The sequence shown here is derived from an EMBL/GenBank/DDBJ whole genome shotgun (WGS) entry which is preliminary data.</text>
</comment>
<proteinExistence type="predicted"/>
<organism evidence="1 2">
    <name type="scientific">Deinococcus roseus</name>
    <dbReference type="NCBI Taxonomy" id="392414"/>
    <lineage>
        <taxon>Bacteria</taxon>
        <taxon>Thermotogati</taxon>
        <taxon>Deinococcota</taxon>
        <taxon>Deinococci</taxon>
        <taxon>Deinococcales</taxon>
        <taxon>Deinococcaceae</taxon>
        <taxon>Deinococcus</taxon>
    </lineage>
</organism>
<dbReference type="Proteomes" id="UP000632222">
    <property type="component" value="Unassembled WGS sequence"/>
</dbReference>
<dbReference type="RefSeq" id="WP_189008053.1">
    <property type="nucleotide sequence ID" value="NZ_BMOD01000033.1"/>
</dbReference>
<accession>A0ABQ2DF38</accession>